<name>A0ABV1FSW8_9BACT</name>
<dbReference type="Gene3D" id="3.30.450.20">
    <property type="entry name" value="PAS domain"/>
    <property type="match status" value="1"/>
</dbReference>
<dbReference type="CDD" id="cd00130">
    <property type="entry name" value="PAS"/>
    <property type="match status" value="1"/>
</dbReference>
<dbReference type="SUPFAM" id="SSF55785">
    <property type="entry name" value="PYP-like sensor domain (PAS domain)"/>
    <property type="match status" value="1"/>
</dbReference>
<proteinExistence type="predicted"/>
<feature type="domain" description="PAS fold-4" evidence="1">
    <location>
        <begin position="10"/>
        <end position="62"/>
    </location>
</feature>
<dbReference type="InterPro" id="IPR035965">
    <property type="entry name" value="PAS-like_dom_sf"/>
</dbReference>
<organism evidence="2 3">
    <name type="scientific">Hallella faecis</name>
    <dbReference type="NCBI Taxonomy" id="2841596"/>
    <lineage>
        <taxon>Bacteria</taxon>
        <taxon>Pseudomonadati</taxon>
        <taxon>Bacteroidota</taxon>
        <taxon>Bacteroidia</taxon>
        <taxon>Bacteroidales</taxon>
        <taxon>Prevotellaceae</taxon>
        <taxon>Hallella</taxon>
    </lineage>
</organism>
<comment type="caution">
    <text evidence="2">The sequence shown here is derived from an EMBL/GenBank/DDBJ whole genome shotgun (WGS) entry which is preliminary data.</text>
</comment>
<evidence type="ECO:0000313" key="2">
    <source>
        <dbReference type="EMBL" id="MEQ2487487.1"/>
    </source>
</evidence>
<dbReference type="InterPro" id="IPR013656">
    <property type="entry name" value="PAS_4"/>
</dbReference>
<reference evidence="2 3" key="1">
    <citation type="submission" date="2024-04" db="EMBL/GenBank/DDBJ databases">
        <title>Human intestinal bacterial collection.</title>
        <authorList>
            <person name="Pauvert C."/>
            <person name="Hitch T.C.A."/>
            <person name="Clavel T."/>
        </authorList>
    </citation>
    <scope>NUCLEOTIDE SEQUENCE [LARGE SCALE GENOMIC DNA]</scope>
    <source>
        <strain evidence="2 3">CLA-AA-H145</strain>
    </source>
</reference>
<accession>A0ABV1FSW8</accession>
<dbReference type="InterPro" id="IPR000014">
    <property type="entry name" value="PAS"/>
</dbReference>
<dbReference type="Proteomes" id="UP001487296">
    <property type="component" value="Unassembled WGS sequence"/>
</dbReference>
<gene>
    <name evidence="2" type="ORF">AAAT34_10610</name>
</gene>
<evidence type="ECO:0000259" key="1">
    <source>
        <dbReference type="Pfam" id="PF08448"/>
    </source>
</evidence>
<dbReference type="RefSeq" id="WP_215760573.1">
    <property type="nucleotide sequence ID" value="NZ_JAHKBE010000053.1"/>
</dbReference>
<sequence>MENYEWAKEMNCAVTVCDAEGTIIYMNDKSRETYKKEGDLIGKNLYACHSERSREIIRHLLATGGSNSYTIEKQGLHKVIYQTAWKKDGKVAGIVEISMVTPADMPHYVRG</sequence>
<dbReference type="EMBL" id="JBBNFP010000051">
    <property type="protein sequence ID" value="MEQ2487487.1"/>
    <property type="molecule type" value="Genomic_DNA"/>
</dbReference>
<protein>
    <submittedName>
        <fullName evidence="2">PAS domain-containing protein</fullName>
    </submittedName>
</protein>
<evidence type="ECO:0000313" key="3">
    <source>
        <dbReference type="Proteomes" id="UP001487296"/>
    </source>
</evidence>
<keyword evidence="3" id="KW-1185">Reference proteome</keyword>
<dbReference type="Pfam" id="PF08448">
    <property type="entry name" value="PAS_4"/>
    <property type="match status" value="1"/>
</dbReference>